<keyword evidence="2" id="KW-0472">Membrane</keyword>
<dbReference type="Proteomes" id="UP001155660">
    <property type="component" value="Chromosome A4"/>
</dbReference>
<evidence type="ECO:0000256" key="1">
    <source>
        <dbReference type="SAM" id="MobiDB-lite"/>
    </source>
</evidence>
<keyword evidence="2" id="KW-0812">Transmembrane</keyword>
<proteinExistence type="predicted"/>
<dbReference type="AlphaFoldDB" id="A0A9Q9V4T5"/>
<dbReference type="PANTHER" id="PTHR12307:SF2">
    <property type="entry name" value="PROTEIN PHOSPHATASE 1 REGULATORY SUBUNIT 3A"/>
    <property type="match status" value="1"/>
</dbReference>
<sequence length="923" mass="104202">MSGEELVPSVVSCNLELPNCMNWIMKNNEENVKLEKTVDRILEGSSGDESEEVEPDPPPVAVRRKVSFADAFGLDLVSVKEYDNQDSSGLEANSREAEECYISCLFNISVLHQDMEVRLQQQKIELERIELLPGSTTIRGIIRVLNLCFHKAVYVRVTLDGWQSHFDLLAEYMPGSSDGETDCFSFHLMLMPPFQVEGLRVEFCLRYESAVGIFWDNNGGTNYIVFCHQRRRSDLKEKEKESEKEKSIEESNQKGIRSCLKTISKKTYSEATPAEASGKISEHVTPKAGHTEENITEKEVGINSFKSLKDCCKTLVDRRRKRQAARLAHAQDYFAKKAMETQMGYNSNTDESTTSIPRLSIPSRTDLPVVHGRQGYGMDTPPILMYHQIPLLSLDWGSTTANPPDAYRETSHQEEDHQALSTFKAWEAFLNGTDTQDQVCVRPESEVVALRDKVVVPTEDKGVEKDLSKASADRKAIETVKFDPVVEQSKDLSMSPSRDQVVDYQLVKEPRVTTLPCSAQGSEPESAVSELETSRDRQAPHHEHTSRSWSQDMTKASPGGETRTSHDTETKNSEAGDGISPEECMGSSDTSKVKENTHRAVKDTLTFTAIRDVALTNRQAEGCSSERKDINKDASEEQVEMREELHEEETESSRKGKDKTTTDHSTEIQNVSSCEREAFNENELCTSNKILNKDGSELLKIEKRRFEANKGLQMKERLNETTIEPASAEELVEDSQAVDDNCTDGEEKEFESHATKFVPTHLPTYPTVSIFSSRHLLQTTSAKEREVTFAEEDFELGKTLRNVQEPQRLDGEDELSTPLPSIHLSWVDGNSSRLLSWWRELCSLGHMAKALVYAVLFVIFITAYLYDLPTCMALYLFSLCWWCSQGMKQRACRCGLRPDRKLLKVSEEVLVKLCDSEMKSDTK</sequence>
<dbReference type="OrthoDB" id="1881at2759"/>
<evidence type="ECO:0000259" key="3">
    <source>
        <dbReference type="PROSITE" id="PS51159"/>
    </source>
</evidence>
<dbReference type="InterPro" id="IPR005036">
    <property type="entry name" value="CBM21_dom"/>
</dbReference>
<evidence type="ECO:0000256" key="2">
    <source>
        <dbReference type="SAM" id="Phobius"/>
    </source>
</evidence>
<feature type="region of interest" description="Disordered" evidence="1">
    <location>
        <begin position="271"/>
        <end position="292"/>
    </location>
</feature>
<dbReference type="GO" id="GO:0008157">
    <property type="term" value="F:protein phosphatase 1 binding"/>
    <property type="evidence" value="ECO:0007669"/>
    <property type="project" value="TreeGrafter"/>
</dbReference>
<feature type="region of interest" description="Disordered" evidence="1">
    <location>
        <begin position="513"/>
        <end position="597"/>
    </location>
</feature>
<dbReference type="KEGG" id="ccar:109066268"/>
<accession>A0A9Q9V4T5</accession>
<feature type="compositionally biased region" description="Basic and acidic residues" evidence="1">
    <location>
        <begin position="563"/>
        <end position="574"/>
    </location>
</feature>
<dbReference type="CDD" id="cd22255">
    <property type="entry name" value="PBD_PPP1R3A"/>
    <property type="match status" value="1"/>
</dbReference>
<dbReference type="PANTHER" id="PTHR12307">
    <property type="entry name" value="PROTEIN PHOSPHATASE 1 REGULATORY SUBUNIT"/>
    <property type="match status" value="1"/>
</dbReference>
<feature type="compositionally biased region" description="Basic and acidic residues" evidence="1">
    <location>
        <begin position="532"/>
        <end position="546"/>
    </location>
</feature>
<feature type="region of interest" description="Disordered" evidence="1">
    <location>
        <begin position="620"/>
        <end position="674"/>
    </location>
</feature>
<organism evidence="4">
    <name type="scientific">Cyprinus carpio</name>
    <name type="common">Common carp</name>
    <dbReference type="NCBI Taxonomy" id="7962"/>
    <lineage>
        <taxon>Eukaryota</taxon>
        <taxon>Metazoa</taxon>
        <taxon>Chordata</taxon>
        <taxon>Craniata</taxon>
        <taxon>Vertebrata</taxon>
        <taxon>Euteleostomi</taxon>
        <taxon>Actinopterygii</taxon>
        <taxon>Neopterygii</taxon>
        <taxon>Teleostei</taxon>
        <taxon>Ostariophysi</taxon>
        <taxon>Cypriniformes</taxon>
        <taxon>Cyprinidae</taxon>
        <taxon>Cyprininae</taxon>
        <taxon>Cyprinus</taxon>
    </lineage>
</organism>
<feature type="transmembrane region" description="Helical" evidence="2">
    <location>
        <begin position="850"/>
        <end position="883"/>
    </location>
</feature>
<dbReference type="InterPro" id="IPR050782">
    <property type="entry name" value="PP1_regulatory_subunit_3"/>
</dbReference>
<dbReference type="GO" id="GO:2001069">
    <property type="term" value="F:glycogen binding"/>
    <property type="evidence" value="ECO:0007669"/>
    <property type="project" value="TreeGrafter"/>
</dbReference>
<feature type="compositionally biased region" description="Basic and acidic residues" evidence="1">
    <location>
        <begin position="624"/>
        <end position="666"/>
    </location>
</feature>
<dbReference type="GO" id="GO:0005979">
    <property type="term" value="P:regulation of glycogen biosynthetic process"/>
    <property type="evidence" value="ECO:0007669"/>
    <property type="project" value="TreeGrafter"/>
</dbReference>
<reference evidence="4" key="1">
    <citation type="submission" date="2025-08" db="UniProtKB">
        <authorList>
            <consortium name="RefSeq"/>
        </authorList>
    </citation>
    <scope>IDENTIFICATION</scope>
    <source>
        <tissue evidence="4">Muscle</tissue>
    </source>
</reference>
<evidence type="ECO:0000313" key="4">
    <source>
        <dbReference type="RefSeq" id="XP_018938824.2"/>
    </source>
</evidence>
<gene>
    <name evidence="4" type="primary">LOC109066268</name>
</gene>
<feature type="compositionally biased region" description="Basic and acidic residues" evidence="1">
    <location>
        <begin position="280"/>
        <end position="292"/>
    </location>
</feature>
<name>A0A9Q9V4T5_CYPCA</name>
<keyword evidence="2" id="KW-1133">Transmembrane helix</keyword>
<dbReference type="Pfam" id="PF03370">
    <property type="entry name" value="CBM_21"/>
    <property type="match status" value="1"/>
</dbReference>
<dbReference type="GO" id="GO:0000164">
    <property type="term" value="C:protein phosphatase type 1 complex"/>
    <property type="evidence" value="ECO:0007669"/>
    <property type="project" value="TreeGrafter"/>
</dbReference>
<dbReference type="SMR" id="A0A9Q9V4T5"/>
<dbReference type="RefSeq" id="XP_018938824.2">
    <property type="nucleotide sequence ID" value="XM_019083279.2"/>
</dbReference>
<protein>
    <submittedName>
        <fullName evidence="4">Uncharacterized protein LOC109066268</fullName>
    </submittedName>
</protein>
<feature type="domain" description="CBM21" evidence="3">
    <location>
        <begin position="116"/>
        <end position="226"/>
    </location>
</feature>
<dbReference type="GeneID" id="109066268"/>
<dbReference type="PROSITE" id="PS51159">
    <property type="entry name" value="CBM21"/>
    <property type="match status" value="1"/>
</dbReference>